<comment type="caution">
    <text evidence="1">The sequence shown here is derived from an EMBL/GenBank/DDBJ whole genome shotgun (WGS) entry which is preliminary data.</text>
</comment>
<protein>
    <submittedName>
        <fullName evidence="1">Uncharacterized protein</fullName>
    </submittedName>
</protein>
<dbReference type="Proteomes" id="UP001162060">
    <property type="component" value="Unassembled WGS sequence"/>
</dbReference>
<organism evidence="1 2">
    <name type="scientific">Peronospora matthiolae</name>
    <dbReference type="NCBI Taxonomy" id="2874970"/>
    <lineage>
        <taxon>Eukaryota</taxon>
        <taxon>Sar</taxon>
        <taxon>Stramenopiles</taxon>
        <taxon>Oomycota</taxon>
        <taxon>Peronosporomycetes</taxon>
        <taxon>Peronosporales</taxon>
        <taxon>Peronosporaceae</taxon>
        <taxon>Peronospora</taxon>
    </lineage>
</organism>
<name>A0AAV1V1X7_9STRA</name>
<sequence length="35" mass="4025">MRAIPDGTWASQVNTDVESGKYFMDEVEHKAVEKR</sequence>
<reference evidence="1" key="1">
    <citation type="submission" date="2024-01" db="EMBL/GenBank/DDBJ databases">
        <authorList>
            <person name="Webb A."/>
        </authorList>
    </citation>
    <scope>NUCLEOTIDE SEQUENCE</scope>
    <source>
        <strain evidence="1">Pm1</strain>
    </source>
</reference>
<dbReference type="EMBL" id="CAKLBY020000259">
    <property type="protein sequence ID" value="CAK7940954.1"/>
    <property type="molecule type" value="Genomic_DNA"/>
</dbReference>
<accession>A0AAV1V1X7</accession>
<proteinExistence type="predicted"/>
<dbReference type="AlphaFoldDB" id="A0AAV1V1X7"/>
<gene>
    <name evidence="1" type="ORF">PM001_LOCUS26104</name>
</gene>
<evidence type="ECO:0000313" key="1">
    <source>
        <dbReference type="EMBL" id="CAK7940954.1"/>
    </source>
</evidence>
<evidence type="ECO:0000313" key="2">
    <source>
        <dbReference type="Proteomes" id="UP001162060"/>
    </source>
</evidence>